<accession>A0A4R1KVD7</accession>
<dbReference type="GO" id="GO:0047938">
    <property type="term" value="F:glucose-6-phosphate 1-epimerase activity"/>
    <property type="evidence" value="ECO:0007669"/>
    <property type="project" value="UniProtKB-UniRule"/>
</dbReference>
<dbReference type="InterPro" id="IPR025532">
    <property type="entry name" value="G6P_1-epimerase"/>
</dbReference>
<dbReference type="Gene3D" id="2.70.98.10">
    <property type="match status" value="1"/>
</dbReference>
<protein>
    <recommendedName>
        <fullName evidence="4">Putative glucose-6-phosphate 1-epimerase</fullName>
        <ecNumber evidence="4">5.1.3.15</ecNumber>
    </recommendedName>
</protein>
<proteinExistence type="inferred from homology"/>
<dbReference type="Pfam" id="PF01263">
    <property type="entry name" value="Aldose_epim"/>
    <property type="match status" value="1"/>
</dbReference>
<gene>
    <name evidence="6" type="ORF">EV692_1921</name>
</gene>
<dbReference type="GO" id="GO:0030246">
    <property type="term" value="F:carbohydrate binding"/>
    <property type="evidence" value="ECO:0007669"/>
    <property type="project" value="UniProtKB-UniRule"/>
</dbReference>
<dbReference type="AlphaFoldDB" id="A0A4R1KVD7"/>
<dbReference type="GO" id="GO:0005975">
    <property type="term" value="P:carbohydrate metabolic process"/>
    <property type="evidence" value="ECO:0007669"/>
    <property type="project" value="InterPro"/>
</dbReference>
<dbReference type="PANTHER" id="PTHR11122:SF13">
    <property type="entry name" value="GLUCOSE-6-PHOSPHATE 1-EPIMERASE"/>
    <property type="match status" value="1"/>
</dbReference>
<dbReference type="InterPro" id="IPR008183">
    <property type="entry name" value="Aldose_1/G6P_1-epimerase"/>
</dbReference>
<dbReference type="EMBL" id="SMGJ01000006">
    <property type="protein sequence ID" value="TCK68219.1"/>
    <property type="molecule type" value="Genomic_DNA"/>
</dbReference>
<feature type="active site" evidence="5">
    <location>
        <position position="150"/>
    </location>
</feature>
<dbReference type="CDD" id="cd09020">
    <property type="entry name" value="D-hex-6-P-epi_like"/>
    <property type="match status" value="1"/>
</dbReference>
<feature type="active site" evidence="5">
    <location>
        <position position="248"/>
    </location>
</feature>
<keyword evidence="7" id="KW-1185">Reference proteome</keyword>
<evidence type="ECO:0000256" key="4">
    <source>
        <dbReference type="PIRNR" id="PIRNR016020"/>
    </source>
</evidence>
<dbReference type="InterPro" id="IPR011013">
    <property type="entry name" value="Gal_mutarotase_sf_dom"/>
</dbReference>
<dbReference type="EC" id="5.1.3.15" evidence="4"/>
<evidence type="ECO:0000256" key="2">
    <source>
        <dbReference type="ARBA" id="ARBA00005866"/>
    </source>
</evidence>
<comment type="caution">
    <text evidence="6">The sequence shown here is derived from an EMBL/GenBank/DDBJ whole genome shotgun (WGS) entry which is preliminary data.</text>
</comment>
<dbReference type="PANTHER" id="PTHR11122">
    <property type="entry name" value="APOSPORY-ASSOCIATED PROTEIN C-RELATED"/>
    <property type="match status" value="1"/>
</dbReference>
<evidence type="ECO:0000256" key="5">
    <source>
        <dbReference type="PIRSR" id="PIRSR016020-1"/>
    </source>
</evidence>
<organism evidence="6 7">
    <name type="scientific">Lonepinella koalarum</name>
    <dbReference type="NCBI Taxonomy" id="53417"/>
    <lineage>
        <taxon>Bacteria</taxon>
        <taxon>Pseudomonadati</taxon>
        <taxon>Pseudomonadota</taxon>
        <taxon>Gammaproteobacteria</taxon>
        <taxon>Pasteurellales</taxon>
        <taxon>Pasteurellaceae</taxon>
        <taxon>Lonepinella</taxon>
    </lineage>
</organism>
<comment type="similarity">
    <text evidence="2 4">Belongs to the glucose-6-phosphate 1-epimerase family.</text>
</comment>
<reference evidence="6 7" key="1">
    <citation type="submission" date="2019-03" db="EMBL/GenBank/DDBJ databases">
        <title>Genomic Encyclopedia of Type Strains, Phase IV (KMG-IV): sequencing the most valuable type-strain genomes for metagenomic binning, comparative biology and taxonomic classification.</title>
        <authorList>
            <person name="Goeker M."/>
        </authorList>
    </citation>
    <scope>NUCLEOTIDE SEQUENCE [LARGE SCALE GENOMIC DNA]</scope>
    <source>
        <strain evidence="6 7">DSM 10053</strain>
    </source>
</reference>
<sequence>MKSTLIKPICNELSLYQYNEIAVLELDHPIGTAKIALQGAHLFSWKPAHCQQDVFWLSEMEPFKRGSAIRGGVPICFPWFGNNGTPAHGFARISLWDVTDYDIQPNKVTLTFSLFATDKTPIAQINMIFTAQCELIFTNYQQENAQLALHSYFNVGDIEQIQLHNLPTTTFNSLTQQQENVPSPRTIGENIDCIYTAENGATFIEDQINQRTIIVEHINASDIVVWNPWHKPTSSMSDIGYKTMVCVESARIKQPLKQESVGVKIQIKNTAV</sequence>
<evidence type="ECO:0000313" key="7">
    <source>
        <dbReference type="Proteomes" id="UP000295496"/>
    </source>
</evidence>
<dbReference type="RefSeq" id="WP_132302499.1">
    <property type="nucleotide sequence ID" value="NZ_CP170642.1"/>
</dbReference>
<dbReference type="InterPro" id="IPR014718">
    <property type="entry name" value="GH-type_carb-bd"/>
</dbReference>
<evidence type="ECO:0000313" key="6">
    <source>
        <dbReference type="EMBL" id="TCK68219.1"/>
    </source>
</evidence>
<name>A0A4R1KVD7_9PAST</name>
<keyword evidence="3 4" id="KW-0413">Isomerase</keyword>
<evidence type="ECO:0000256" key="3">
    <source>
        <dbReference type="ARBA" id="ARBA00023235"/>
    </source>
</evidence>
<dbReference type="Proteomes" id="UP000295496">
    <property type="component" value="Unassembled WGS sequence"/>
</dbReference>
<dbReference type="PIRSF" id="PIRSF016020">
    <property type="entry name" value="PHexose_mutarotase"/>
    <property type="match status" value="1"/>
</dbReference>
<evidence type="ECO:0000256" key="1">
    <source>
        <dbReference type="ARBA" id="ARBA00001096"/>
    </source>
</evidence>
<dbReference type="SUPFAM" id="SSF74650">
    <property type="entry name" value="Galactose mutarotase-like"/>
    <property type="match status" value="1"/>
</dbReference>
<comment type="catalytic activity">
    <reaction evidence="1">
        <text>alpha-D-glucose 6-phosphate = beta-D-glucose 6-phosphate</text>
        <dbReference type="Rhea" id="RHEA:16249"/>
        <dbReference type="ChEBI" id="CHEBI:58225"/>
        <dbReference type="ChEBI" id="CHEBI:58247"/>
        <dbReference type="EC" id="5.1.3.15"/>
    </reaction>
</comment>